<keyword evidence="2" id="KW-1133">Transmembrane helix</keyword>
<organism evidence="3 4">
    <name type="scientific">Mucor circinelloides f. lusitanicus</name>
    <name type="common">Mucor racemosus var. lusitanicus</name>
    <dbReference type="NCBI Taxonomy" id="29924"/>
    <lineage>
        <taxon>Eukaryota</taxon>
        <taxon>Fungi</taxon>
        <taxon>Fungi incertae sedis</taxon>
        <taxon>Mucoromycota</taxon>
        <taxon>Mucoromycotina</taxon>
        <taxon>Mucoromycetes</taxon>
        <taxon>Mucorales</taxon>
        <taxon>Mucorineae</taxon>
        <taxon>Mucoraceae</taxon>
        <taxon>Mucor</taxon>
    </lineage>
</organism>
<evidence type="ECO:0000256" key="2">
    <source>
        <dbReference type="SAM" id="Phobius"/>
    </source>
</evidence>
<protein>
    <submittedName>
        <fullName evidence="3">Uncharacterized protein</fullName>
    </submittedName>
</protein>
<feature type="transmembrane region" description="Helical" evidence="2">
    <location>
        <begin position="106"/>
        <end position="124"/>
    </location>
</feature>
<dbReference type="EMBL" id="JAAECE010000004">
    <property type="protein sequence ID" value="KAF1802317.1"/>
    <property type="molecule type" value="Genomic_DNA"/>
</dbReference>
<comment type="caution">
    <text evidence="3">The sequence shown here is derived from an EMBL/GenBank/DDBJ whole genome shotgun (WGS) entry which is preliminary data.</text>
</comment>
<feature type="transmembrane region" description="Helical" evidence="2">
    <location>
        <begin position="42"/>
        <end position="60"/>
    </location>
</feature>
<gene>
    <name evidence="3" type="ORF">FB192DRAFT_1377463</name>
</gene>
<evidence type="ECO:0000313" key="4">
    <source>
        <dbReference type="Proteomes" id="UP000469890"/>
    </source>
</evidence>
<keyword evidence="2" id="KW-0812">Transmembrane</keyword>
<evidence type="ECO:0000256" key="1">
    <source>
        <dbReference type="SAM" id="MobiDB-lite"/>
    </source>
</evidence>
<dbReference type="Proteomes" id="UP000469890">
    <property type="component" value="Unassembled WGS sequence"/>
</dbReference>
<feature type="region of interest" description="Disordered" evidence="1">
    <location>
        <begin position="135"/>
        <end position="269"/>
    </location>
</feature>
<dbReference type="AlphaFoldDB" id="A0A8H4BHA8"/>
<name>A0A8H4BHA8_MUCCL</name>
<reference evidence="3 4" key="1">
    <citation type="submission" date="2019-09" db="EMBL/GenBank/DDBJ databases">
        <authorList>
            <consortium name="DOE Joint Genome Institute"/>
            <person name="Mondo S.J."/>
            <person name="Navarro-Mendoza M.I."/>
            <person name="Perez-Arques C."/>
            <person name="Panchal S."/>
            <person name="Nicolas F.E."/>
            <person name="Ganguly P."/>
            <person name="Pangilinan J."/>
            <person name="Grigoriev I."/>
            <person name="Heitman J."/>
            <person name="Sanya K."/>
            <person name="Garre V."/>
        </authorList>
    </citation>
    <scope>NUCLEOTIDE SEQUENCE [LARGE SCALE GENOMIC DNA]</scope>
    <source>
        <strain evidence="3 4">MU402</strain>
    </source>
</reference>
<sequence length="269" mass="30621">MFRELAYITLILSTATFGTEIIFRFKPENQSLGSDYIVQSNLVIASTITVIAASIFIVRYIERIPRLFMKILTLVILAPLIATIALRSKYNFFMPLDDKRFNVYNATSFFLCLSTITWATLWFFRSESPLTDPEIALSETERANRERGQRQSRSDRTRTGYNGNRTPSLHRYDDEIDYTLPSYSEVPPPPTYNKVISSDGDIQIDHNDHTLTSTTESSSQNRNSVTTVVQDTPHTNAETISEEAMDRVESSVGVNNNESLDPSHRSDRQ</sequence>
<keyword evidence="2" id="KW-0472">Membrane</keyword>
<feature type="compositionally biased region" description="Polar residues" evidence="1">
    <location>
        <begin position="210"/>
        <end position="239"/>
    </location>
</feature>
<proteinExistence type="predicted"/>
<feature type="transmembrane region" description="Helical" evidence="2">
    <location>
        <begin position="67"/>
        <end position="86"/>
    </location>
</feature>
<feature type="compositionally biased region" description="Basic and acidic residues" evidence="1">
    <location>
        <begin position="139"/>
        <end position="158"/>
    </location>
</feature>
<evidence type="ECO:0000313" key="3">
    <source>
        <dbReference type="EMBL" id="KAF1802317.1"/>
    </source>
</evidence>
<accession>A0A8H4BHA8</accession>